<dbReference type="OrthoDB" id="2520628at2759"/>
<keyword evidence="1" id="KW-0812">Transmembrane</keyword>
<dbReference type="AlphaFoldDB" id="A0A9P5YRQ3"/>
<organism evidence="2 3">
    <name type="scientific">Pholiota conissans</name>
    <dbReference type="NCBI Taxonomy" id="109636"/>
    <lineage>
        <taxon>Eukaryota</taxon>
        <taxon>Fungi</taxon>
        <taxon>Dikarya</taxon>
        <taxon>Basidiomycota</taxon>
        <taxon>Agaricomycotina</taxon>
        <taxon>Agaricomycetes</taxon>
        <taxon>Agaricomycetidae</taxon>
        <taxon>Agaricales</taxon>
        <taxon>Agaricineae</taxon>
        <taxon>Strophariaceae</taxon>
        <taxon>Pholiota</taxon>
    </lineage>
</organism>
<sequence length="310" mass="33610">MEFALAAANHLQPVADALVYINTSKVHPFWFPFPWAPTLHAARVSMIFHTNARRSPAQLSWGTHIIGYLIMCWGGSLLSHFLLGLPPPMLYSFDPSITYISVHLFITSIFYLFPDLLYAPVMDTILWPLDALLRTNAVTATLGLLYLPGVHAEYQNSPLTHMIIGAIASAGGGLSAATLGSWTPNWSLSTPPVLRPGAGWSGTLDVWGGALVALIYSSTTGHPAFSSLRRYVTLILSSPYLSMAWKPHADSDFPPLSTLQAKSLATAVLGIFFAARVVNTHWLIPVNVVVPSTSGSGVKKSSKKKAEKMQ</sequence>
<dbReference type="EMBL" id="MU155368">
    <property type="protein sequence ID" value="KAF9474648.1"/>
    <property type="molecule type" value="Genomic_DNA"/>
</dbReference>
<evidence type="ECO:0000313" key="3">
    <source>
        <dbReference type="Proteomes" id="UP000807469"/>
    </source>
</evidence>
<gene>
    <name evidence="2" type="ORF">BDN70DRAFT_884577</name>
</gene>
<keyword evidence="1" id="KW-0472">Membrane</keyword>
<keyword evidence="3" id="KW-1185">Reference proteome</keyword>
<feature type="transmembrane region" description="Helical" evidence="1">
    <location>
        <begin position="65"/>
        <end position="85"/>
    </location>
</feature>
<evidence type="ECO:0000256" key="1">
    <source>
        <dbReference type="SAM" id="Phobius"/>
    </source>
</evidence>
<feature type="transmembrane region" description="Helical" evidence="1">
    <location>
        <begin position="125"/>
        <end position="147"/>
    </location>
</feature>
<feature type="transmembrane region" description="Helical" evidence="1">
    <location>
        <begin position="159"/>
        <end position="177"/>
    </location>
</feature>
<reference evidence="2" key="1">
    <citation type="submission" date="2020-11" db="EMBL/GenBank/DDBJ databases">
        <authorList>
            <consortium name="DOE Joint Genome Institute"/>
            <person name="Ahrendt S."/>
            <person name="Riley R."/>
            <person name="Andreopoulos W."/>
            <person name="Labutti K."/>
            <person name="Pangilinan J."/>
            <person name="Ruiz-Duenas F.J."/>
            <person name="Barrasa J.M."/>
            <person name="Sanchez-Garcia M."/>
            <person name="Camarero S."/>
            <person name="Miyauchi S."/>
            <person name="Serrano A."/>
            <person name="Linde D."/>
            <person name="Babiker R."/>
            <person name="Drula E."/>
            <person name="Ayuso-Fernandez I."/>
            <person name="Pacheco R."/>
            <person name="Padilla G."/>
            <person name="Ferreira P."/>
            <person name="Barriuso J."/>
            <person name="Kellner H."/>
            <person name="Castanera R."/>
            <person name="Alfaro M."/>
            <person name="Ramirez L."/>
            <person name="Pisabarro A.G."/>
            <person name="Kuo A."/>
            <person name="Tritt A."/>
            <person name="Lipzen A."/>
            <person name="He G."/>
            <person name="Yan M."/>
            <person name="Ng V."/>
            <person name="Cullen D."/>
            <person name="Martin F."/>
            <person name="Rosso M.-N."/>
            <person name="Henrissat B."/>
            <person name="Hibbett D."/>
            <person name="Martinez A.T."/>
            <person name="Grigoriev I.V."/>
        </authorList>
    </citation>
    <scope>NUCLEOTIDE SEQUENCE</scope>
    <source>
        <strain evidence="2">CIRM-BRFM 674</strain>
    </source>
</reference>
<keyword evidence="1" id="KW-1133">Transmembrane helix</keyword>
<evidence type="ECO:0000313" key="2">
    <source>
        <dbReference type="EMBL" id="KAF9474648.1"/>
    </source>
</evidence>
<comment type="caution">
    <text evidence="2">The sequence shown here is derived from an EMBL/GenBank/DDBJ whole genome shotgun (WGS) entry which is preliminary data.</text>
</comment>
<dbReference type="Proteomes" id="UP000807469">
    <property type="component" value="Unassembled WGS sequence"/>
</dbReference>
<protein>
    <submittedName>
        <fullName evidence="2">Uncharacterized protein</fullName>
    </submittedName>
</protein>
<name>A0A9P5YRQ3_9AGAR</name>
<accession>A0A9P5YRQ3</accession>
<proteinExistence type="predicted"/>
<feature type="transmembrane region" description="Helical" evidence="1">
    <location>
        <begin position="97"/>
        <end position="113"/>
    </location>
</feature>